<feature type="signal peptide" evidence="2">
    <location>
        <begin position="1"/>
        <end position="31"/>
    </location>
</feature>
<dbReference type="InterPro" id="IPR001638">
    <property type="entry name" value="Solute-binding_3/MltF_N"/>
</dbReference>
<evidence type="ECO:0000256" key="1">
    <source>
        <dbReference type="ARBA" id="ARBA00022729"/>
    </source>
</evidence>
<dbReference type="GO" id="GO:0033294">
    <property type="term" value="F:ectoine binding"/>
    <property type="evidence" value="ECO:0007669"/>
    <property type="project" value="InterPro"/>
</dbReference>
<feature type="domain" description="Solute-binding protein family 3/N-terminal" evidence="3">
    <location>
        <begin position="43"/>
        <end position="273"/>
    </location>
</feature>
<comment type="caution">
    <text evidence="4">The sequence shown here is derived from an EMBL/GenBank/DDBJ whole genome shotgun (WGS) entry which is preliminary data.</text>
</comment>
<dbReference type="NCBIfam" id="TIGR02995">
    <property type="entry name" value="ectoine_ehuB"/>
    <property type="match status" value="1"/>
</dbReference>
<evidence type="ECO:0000313" key="4">
    <source>
        <dbReference type="EMBL" id="TCS60543.1"/>
    </source>
</evidence>
<accession>A0A4R3J6Q6</accession>
<dbReference type="EMBL" id="SLZW01000010">
    <property type="protein sequence ID" value="TCS60543.1"/>
    <property type="molecule type" value="Genomic_DNA"/>
</dbReference>
<dbReference type="AlphaFoldDB" id="A0A4R3J6Q6"/>
<feature type="chain" id="PRO_5020330948" evidence="2">
    <location>
        <begin position="32"/>
        <end position="288"/>
    </location>
</feature>
<dbReference type="SUPFAM" id="SSF53850">
    <property type="entry name" value="Periplasmic binding protein-like II"/>
    <property type="match status" value="1"/>
</dbReference>
<keyword evidence="1 2" id="KW-0732">Signal</keyword>
<reference evidence="4 5" key="1">
    <citation type="submission" date="2019-03" db="EMBL/GenBank/DDBJ databases">
        <title>Genomic Encyclopedia of Type Strains, Phase IV (KMG-IV): sequencing the most valuable type-strain genomes for metagenomic binning, comparative biology and taxonomic classification.</title>
        <authorList>
            <person name="Goeker M."/>
        </authorList>
    </citation>
    <scope>NUCLEOTIDE SEQUENCE [LARGE SCALE GENOMIC DNA]</scope>
    <source>
        <strain evidence="4 5">DSM 101688</strain>
    </source>
</reference>
<dbReference type="Proteomes" id="UP000295304">
    <property type="component" value="Unassembled WGS sequence"/>
</dbReference>
<evidence type="ECO:0000313" key="5">
    <source>
        <dbReference type="Proteomes" id="UP000295304"/>
    </source>
</evidence>
<evidence type="ECO:0000259" key="3">
    <source>
        <dbReference type="SMART" id="SM00062"/>
    </source>
</evidence>
<dbReference type="SMART" id="SM00062">
    <property type="entry name" value="PBPb"/>
    <property type="match status" value="1"/>
</dbReference>
<dbReference type="Gene3D" id="3.40.190.10">
    <property type="entry name" value="Periplasmic binding protein-like II"/>
    <property type="match status" value="2"/>
</dbReference>
<proteinExistence type="predicted"/>
<keyword evidence="5" id="KW-1185">Reference proteome</keyword>
<name>A0A4R3J6Q6_9PROT</name>
<dbReference type="Pfam" id="PF00497">
    <property type="entry name" value="SBP_bac_3"/>
    <property type="match status" value="1"/>
</dbReference>
<dbReference type="OrthoDB" id="9768183at2"/>
<dbReference type="GO" id="GO:0051470">
    <property type="term" value="P:ectoine transmembrane transport"/>
    <property type="evidence" value="ECO:0007669"/>
    <property type="project" value="InterPro"/>
</dbReference>
<dbReference type="InterPro" id="IPR014337">
    <property type="entry name" value="Ectoine_EhuB"/>
</dbReference>
<dbReference type="RefSeq" id="WP_132939857.1">
    <property type="nucleotide sequence ID" value="NZ_CP119676.1"/>
</dbReference>
<dbReference type="PANTHER" id="PTHR35936:SF17">
    <property type="entry name" value="ARGININE-BINDING EXTRACELLULAR PROTEIN ARTP"/>
    <property type="match status" value="1"/>
</dbReference>
<sequence>MSTFTRRAVSGVIAIVAALSFTPFLASGAQAQNTLEKIRKQGYIRIGFANEAPYSYATASGKLTGESPSVFKHVMKKLGVNEVDGVLTEWGSLIPGLKAGRFDAIVASMYVTPKRCKQVIFANPTYGIGEAFIVKKGNPDGINTFADAVKKKLKVAFIAGTAEVGYADMAGLARDQRLIVPDFASGVAAVLAGRASAVALTSPTAKGLAAKNDKIERTTPFIFTHDGKVYKGEGSFAFRKEDTALRDAVNAQLATFIGTPEHLAMVKKFGFDKTNLPEHTAAQLCAGK</sequence>
<evidence type="ECO:0000256" key="2">
    <source>
        <dbReference type="SAM" id="SignalP"/>
    </source>
</evidence>
<dbReference type="PANTHER" id="PTHR35936">
    <property type="entry name" value="MEMBRANE-BOUND LYTIC MUREIN TRANSGLYCOSYLASE F"/>
    <property type="match status" value="1"/>
</dbReference>
<organism evidence="4 5">
    <name type="scientific">Varunaivibrio sulfuroxidans</name>
    <dbReference type="NCBI Taxonomy" id="1773489"/>
    <lineage>
        <taxon>Bacteria</taxon>
        <taxon>Pseudomonadati</taxon>
        <taxon>Pseudomonadota</taxon>
        <taxon>Alphaproteobacteria</taxon>
        <taxon>Rhodospirillales</taxon>
        <taxon>Magnetovibrionaceae</taxon>
        <taxon>Varunaivibrio</taxon>
    </lineage>
</organism>
<protein>
    <submittedName>
        <fullName evidence="4">Amino acid ABC transporter substrate-binding protein (PAAT family)</fullName>
    </submittedName>
</protein>
<gene>
    <name evidence="4" type="ORF">EDD55_11017</name>
</gene>
<dbReference type="CDD" id="cd01002">
    <property type="entry name" value="PBP2_Ehub_like"/>
    <property type="match status" value="1"/>
</dbReference>